<sequence>MASSPAATRTQNDAQQMLADMNRTYTTGRKVRVSLPTVNEVSIESIDGGAPLVPRTDKEPFAALRSQTQSAHNSPATTASDGSQTHQPSSHLSEPIIRKRNIEQCHDEMGLMEKLARATFEASSSLNPGTAEFQPAAAGEAPSTLGENTHENQNQEGLPALVSAISAANGTIDSQSLNGGSFNAPAYATSTGYGTFQPQTAGFASMSAAAQGQNYTLSQTRPENNGINGANVMNPGGPFGNGVQQYVGGINGTGGTPSSHPNSNLNFLRQHVQNVDMSDGISTGSGLQQTMNGTNGQNGMAYVTYNGNRVQQPANGMNGSNGMAFGISNGSGIQQTGNNGVNGMPMANGPVQNGNYTGMNGAVGTNGSTQEQLQLSMETLQAHLAGLKMNNYPQADSGMKSTFSQAAMGQSQSTYQPQNGMTMQQQGGMNTPMRNGVTNPLGQYTPAPSTAFSQGQSDFTPSQYMGSPANGKKLGRTEPPNFAPRSNGAVTNQPPPRFALQTPVPIHQQVYNNVISPSSAGGGDPFSPPAVDPFNGPALPRVIQPIQPIESPQNALVLHDNPVPEYIRNMRSKQLNELTEGPTRRPSLGVALSTENFPFVDSARNAQPTNTYGVVKLKNIPFSTRRSEILAFLGRNSKVLNDNQEPVHIIMERVTSKTNDAYVEFMSMQAAVSAVEKHQKTVASGRLSRLGDRPIEVELSSQSALMKDLFPLAKGVRWEGPVPVILQDHPAEPWNCFKGFVTEEEMSMLVKHVEIPQRSPFSRDCPQRPFECMISTLRKFPWYKAEYITIKQRHSIYNACIKLLRLLQHSIREKKNDAYLTEQLLRRLWTSAMLCHGFTVTMKDNIAFQVGLPDDRLREFNMPRFANMWVHSYTLAPKPGTPLDVLEWYIALIREETNRTVGLQLPNIQAQIQKEGTLTNLYWGFYYKELNLPRGPDFDNITLAQMADLEFGCITNILARALSA</sequence>
<feature type="compositionally biased region" description="Low complexity" evidence="1">
    <location>
        <begin position="422"/>
        <end position="433"/>
    </location>
</feature>
<dbReference type="InterPro" id="IPR035979">
    <property type="entry name" value="RBD_domain_sf"/>
</dbReference>
<dbReference type="GO" id="GO:0003676">
    <property type="term" value="F:nucleic acid binding"/>
    <property type="evidence" value="ECO:0007669"/>
    <property type="project" value="InterPro"/>
</dbReference>
<gene>
    <name evidence="2" type="ORF">VMCG_01725</name>
</gene>
<dbReference type="OrthoDB" id="336240at2759"/>
<name>A0A423X3R2_9PEZI</name>
<proteinExistence type="predicted"/>
<feature type="region of interest" description="Disordered" evidence="1">
    <location>
        <begin position="422"/>
        <end position="500"/>
    </location>
</feature>
<feature type="region of interest" description="Disordered" evidence="1">
    <location>
        <begin position="65"/>
        <end position="98"/>
    </location>
</feature>
<evidence type="ECO:0000256" key="1">
    <source>
        <dbReference type="SAM" id="MobiDB-lite"/>
    </source>
</evidence>
<reference evidence="2 3" key="1">
    <citation type="submission" date="2015-09" db="EMBL/GenBank/DDBJ databases">
        <title>Host preference determinants of Valsa canker pathogens revealed by comparative genomics.</title>
        <authorList>
            <person name="Yin Z."/>
            <person name="Huang L."/>
        </authorList>
    </citation>
    <scope>NUCLEOTIDE SEQUENCE [LARGE SCALE GENOMIC DNA]</scope>
    <source>
        <strain evidence="2 3">03-1</strain>
    </source>
</reference>
<dbReference type="CDD" id="cd12254">
    <property type="entry name" value="RRM_hnRNPH_ESRPs_RBM12_like"/>
    <property type="match status" value="1"/>
</dbReference>
<evidence type="ECO:0000313" key="3">
    <source>
        <dbReference type="Proteomes" id="UP000283895"/>
    </source>
</evidence>
<dbReference type="InterPro" id="IPR012677">
    <property type="entry name" value="Nucleotide-bd_a/b_plait_sf"/>
</dbReference>
<dbReference type="STRING" id="356882.A0A423X3R2"/>
<comment type="caution">
    <text evidence="2">The sequence shown here is derived from an EMBL/GenBank/DDBJ whole genome shotgun (WGS) entry which is preliminary data.</text>
</comment>
<accession>A0A423X3R2</accession>
<protein>
    <recommendedName>
        <fullName evidence="4">RRM domain-containing protein</fullName>
    </recommendedName>
</protein>
<organism evidence="2 3">
    <name type="scientific">Cytospora schulzeri</name>
    <dbReference type="NCBI Taxonomy" id="448051"/>
    <lineage>
        <taxon>Eukaryota</taxon>
        <taxon>Fungi</taxon>
        <taxon>Dikarya</taxon>
        <taxon>Ascomycota</taxon>
        <taxon>Pezizomycotina</taxon>
        <taxon>Sordariomycetes</taxon>
        <taxon>Sordariomycetidae</taxon>
        <taxon>Diaporthales</taxon>
        <taxon>Cytosporaceae</taxon>
        <taxon>Cytospora</taxon>
    </lineage>
</organism>
<dbReference type="Gene3D" id="3.30.70.330">
    <property type="match status" value="1"/>
</dbReference>
<keyword evidence="3" id="KW-1185">Reference proteome</keyword>
<dbReference type="AlphaFoldDB" id="A0A423X3R2"/>
<dbReference type="SUPFAM" id="SSF54928">
    <property type="entry name" value="RNA-binding domain, RBD"/>
    <property type="match status" value="1"/>
</dbReference>
<feature type="compositionally biased region" description="Polar residues" evidence="1">
    <location>
        <begin position="436"/>
        <end position="465"/>
    </location>
</feature>
<feature type="compositionally biased region" description="Polar residues" evidence="1">
    <location>
        <begin position="65"/>
        <end position="92"/>
    </location>
</feature>
<evidence type="ECO:0000313" key="2">
    <source>
        <dbReference type="EMBL" id="ROW10553.1"/>
    </source>
</evidence>
<dbReference type="Proteomes" id="UP000283895">
    <property type="component" value="Unassembled WGS sequence"/>
</dbReference>
<dbReference type="EMBL" id="LKEA01000003">
    <property type="protein sequence ID" value="ROW10553.1"/>
    <property type="molecule type" value="Genomic_DNA"/>
</dbReference>
<evidence type="ECO:0008006" key="4">
    <source>
        <dbReference type="Google" id="ProtNLM"/>
    </source>
</evidence>